<dbReference type="OrthoDB" id="9814970at2"/>
<dbReference type="Pfam" id="PF08282">
    <property type="entry name" value="Hydrolase_3"/>
    <property type="match status" value="1"/>
</dbReference>
<reference evidence="1 2" key="1">
    <citation type="submission" date="2019-08" db="EMBL/GenBank/DDBJ databases">
        <title>Lewinella sp. strain SSH13 Genome sequencing and assembly.</title>
        <authorList>
            <person name="Kim I."/>
        </authorList>
    </citation>
    <scope>NUCLEOTIDE SEQUENCE [LARGE SCALE GENOMIC DNA]</scope>
    <source>
        <strain evidence="1 2">SSH13</strain>
    </source>
</reference>
<dbReference type="NCBIfam" id="TIGR00099">
    <property type="entry name" value="Cof-subfamily"/>
    <property type="match status" value="1"/>
</dbReference>
<dbReference type="PANTHER" id="PTHR10000:SF8">
    <property type="entry name" value="HAD SUPERFAMILY HYDROLASE-LIKE, TYPE 3"/>
    <property type="match status" value="1"/>
</dbReference>
<dbReference type="PANTHER" id="PTHR10000">
    <property type="entry name" value="PHOSPHOSERINE PHOSPHATASE"/>
    <property type="match status" value="1"/>
</dbReference>
<dbReference type="Gene3D" id="3.30.1240.10">
    <property type="match status" value="1"/>
</dbReference>
<dbReference type="SFLD" id="SFLDS00003">
    <property type="entry name" value="Haloacid_Dehalogenase"/>
    <property type="match status" value="1"/>
</dbReference>
<sequence length="271" mass="30107">MSYKIAFSDIDGTLLNADREPSPALKKEVKRLAASNIPFILISSRMPQAMTWIQDDLGITGLPLVCYNGGLVIVDGEVVHSQEIPIIFLATIRKINEKLGLSVQLFHGEEWYVEEMDHYARREENNTRVKPQMRGNRETALDWADRPVSAHKIMVMGDPAGIDEMVARLEKITDGDYLHLYRSKDDYLEIASKEISKLTGISKVLEHKYPDLTLADCVAFGDNYNDIEMLEGVGLGVAVANARAEVLEVANITAGAAKEDGVALALKEFMK</sequence>
<name>A0A5C7FFM1_9BACT</name>
<keyword evidence="2" id="KW-1185">Reference proteome</keyword>
<dbReference type="InterPro" id="IPR036412">
    <property type="entry name" value="HAD-like_sf"/>
</dbReference>
<dbReference type="RefSeq" id="WP_147930483.1">
    <property type="nucleotide sequence ID" value="NZ_VOXD01000012.1"/>
</dbReference>
<dbReference type="Gene3D" id="3.40.50.1000">
    <property type="entry name" value="HAD superfamily/HAD-like"/>
    <property type="match status" value="1"/>
</dbReference>
<dbReference type="PROSITE" id="PS01228">
    <property type="entry name" value="COF_1"/>
    <property type="match status" value="1"/>
</dbReference>
<dbReference type="InterPro" id="IPR006379">
    <property type="entry name" value="HAD-SF_hydro_IIB"/>
</dbReference>
<dbReference type="GO" id="GO:0005829">
    <property type="term" value="C:cytosol"/>
    <property type="evidence" value="ECO:0007669"/>
    <property type="project" value="TreeGrafter"/>
</dbReference>
<dbReference type="InterPro" id="IPR000150">
    <property type="entry name" value="Cof"/>
</dbReference>
<organism evidence="1 2">
    <name type="scientific">Neolewinella aurantiaca</name>
    <dbReference type="NCBI Taxonomy" id="2602767"/>
    <lineage>
        <taxon>Bacteria</taxon>
        <taxon>Pseudomonadati</taxon>
        <taxon>Bacteroidota</taxon>
        <taxon>Saprospiria</taxon>
        <taxon>Saprospirales</taxon>
        <taxon>Lewinellaceae</taxon>
        <taxon>Neolewinella</taxon>
    </lineage>
</organism>
<dbReference type="GO" id="GO:0016791">
    <property type="term" value="F:phosphatase activity"/>
    <property type="evidence" value="ECO:0007669"/>
    <property type="project" value="UniProtKB-ARBA"/>
</dbReference>
<dbReference type="CDD" id="cd07516">
    <property type="entry name" value="HAD_Pase"/>
    <property type="match status" value="1"/>
</dbReference>
<evidence type="ECO:0000313" key="2">
    <source>
        <dbReference type="Proteomes" id="UP000321907"/>
    </source>
</evidence>
<evidence type="ECO:0000313" key="1">
    <source>
        <dbReference type="EMBL" id="TXF89653.1"/>
    </source>
</evidence>
<proteinExistence type="predicted"/>
<dbReference type="EMBL" id="VOXD01000012">
    <property type="protein sequence ID" value="TXF89653.1"/>
    <property type="molecule type" value="Genomic_DNA"/>
</dbReference>
<protein>
    <submittedName>
        <fullName evidence="1">HAD family phosphatase</fullName>
    </submittedName>
</protein>
<dbReference type="GO" id="GO:0000287">
    <property type="term" value="F:magnesium ion binding"/>
    <property type="evidence" value="ECO:0007669"/>
    <property type="project" value="TreeGrafter"/>
</dbReference>
<dbReference type="SUPFAM" id="SSF56784">
    <property type="entry name" value="HAD-like"/>
    <property type="match status" value="1"/>
</dbReference>
<comment type="caution">
    <text evidence="1">The sequence shown here is derived from an EMBL/GenBank/DDBJ whole genome shotgun (WGS) entry which is preliminary data.</text>
</comment>
<dbReference type="InterPro" id="IPR023214">
    <property type="entry name" value="HAD_sf"/>
</dbReference>
<gene>
    <name evidence="1" type="ORF">FUA23_09390</name>
</gene>
<dbReference type="AlphaFoldDB" id="A0A5C7FFM1"/>
<accession>A0A5C7FFM1</accession>
<dbReference type="NCBIfam" id="TIGR01484">
    <property type="entry name" value="HAD-SF-IIB"/>
    <property type="match status" value="1"/>
</dbReference>
<dbReference type="SFLD" id="SFLDG01140">
    <property type="entry name" value="C2.B:_Phosphomannomutase_and_P"/>
    <property type="match status" value="1"/>
</dbReference>
<dbReference type="Proteomes" id="UP000321907">
    <property type="component" value="Unassembled WGS sequence"/>
</dbReference>